<comment type="caution">
    <text evidence="2">The sequence shown here is derived from an EMBL/GenBank/DDBJ whole genome shotgun (WGS) entry which is preliminary data.</text>
</comment>
<dbReference type="Proteomes" id="UP000007148">
    <property type="component" value="Unassembled WGS sequence"/>
</dbReference>
<keyword evidence="3" id="KW-1185">Reference proteome</keyword>
<accession>G4TT74</accession>
<name>G4TT74_SERID</name>
<gene>
    <name evidence="2" type="ORF">PIIN_08469</name>
</gene>
<dbReference type="SUPFAM" id="SSF81383">
    <property type="entry name" value="F-box domain"/>
    <property type="match status" value="1"/>
</dbReference>
<dbReference type="InParanoid" id="G4TT74"/>
<reference evidence="2 3" key="1">
    <citation type="journal article" date="2011" name="PLoS Pathog.">
        <title>Endophytic Life Strategies Decoded by Genome and Transcriptome Analyses of the Mutualistic Root Symbiont Piriformospora indica.</title>
        <authorList>
            <person name="Zuccaro A."/>
            <person name="Lahrmann U."/>
            <person name="Guldener U."/>
            <person name="Langen G."/>
            <person name="Pfiffi S."/>
            <person name="Biedenkopf D."/>
            <person name="Wong P."/>
            <person name="Samans B."/>
            <person name="Grimm C."/>
            <person name="Basiewicz M."/>
            <person name="Murat C."/>
            <person name="Martin F."/>
            <person name="Kogel K.H."/>
        </authorList>
    </citation>
    <scope>NUCLEOTIDE SEQUENCE [LARGE SCALE GENOMIC DNA]</scope>
    <source>
        <strain evidence="2 3">DSM 11827</strain>
    </source>
</reference>
<dbReference type="InterPro" id="IPR001810">
    <property type="entry name" value="F-box_dom"/>
</dbReference>
<protein>
    <recommendedName>
        <fullName evidence="1">F-box domain-containing protein</fullName>
    </recommendedName>
</protein>
<dbReference type="InterPro" id="IPR036047">
    <property type="entry name" value="F-box-like_dom_sf"/>
</dbReference>
<feature type="domain" description="F-box" evidence="1">
    <location>
        <begin position="11"/>
        <end position="61"/>
    </location>
</feature>
<proteinExistence type="predicted"/>
<evidence type="ECO:0000259" key="1">
    <source>
        <dbReference type="PROSITE" id="PS50181"/>
    </source>
</evidence>
<organism evidence="2 3">
    <name type="scientific">Serendipita indica (strain DSM 11827)</name>
    <name type="common">Root endophyte fungus</name>
    <name type="synonym">Piriformospora indica</name>
    <dbReference type="NCBI Taxonomy" id="1109443"/>
    <lineage>
        <taxon>Eukaryota</taxon>
        <taxon>Fungi</taxon>
        <taxon>Dikarya</taxon>
        <taxon>Basidiomycota</taxon>
        <taxon>Agaricomycotina</taxon>
        <taxon>Agaricomycetes</taxon>
        <taxon>Sebacinales</taxon>
        <taxon>Serendipitaceae</taxon>
        <taxon>Serendipita</taxon>
    </lineage>
</organism>
<dbReference type="Pfam" id="PF12937">
    <property type="entry name" value="F-box-like"/>
    <property type="match status" value="1"/>
</dbReference>
<dbReference type="HOGENOM" id="CLU_039336_0_0_1"/>
<dbReference type="EMBL" id="CAFZ01000322">
    <property type="protein sequence ID" value="CCA74517.1"/>
    <property type="molecule type" value="Genomic_DNA"/>
</dbReference>
<dbReference type="PROSITE" id="PS50181">
    <property type="entry name" value="FBOX"/>
    <property type="match status" value="1"/>
</dbReference>
<evidence type="ECO:0000313" key="2">
    <source>
        <dbReference type="EMBL" id="CCA74517.1"/>
    </source>
</evidence>
<dbReference type="Gene3D" id="1.20.1280.50">
    <property type="match status" value="1"/>
</dbReference>
<dbReference type="OrthoDB" id="2884925at2759"/>
<dbReference type="AlphaFoldDB" id="G4TT74"/>
<evidence type="ECO:0000313" key="3">
    <source>
        <dbReference type="Proteomes" id="UP000007148"/>
    </source>
</evidence>
<sequence length="483" mass="55116">MSDLSSSTISRTPICRLPPEILQKIFLQASQLAFSSPWRLSAVCRLFRDIIFQTPSIWANLDIGPTRSAVFPHPELLRLWRSRLKDRKGNLSVSLAPWVKQETVDAVVAEAASIGFLSFFDRPMVLLASNFPHLVELRMGHFRSSWEAICRLNHDEVTELIDLHCSLPAPSQTGYLNLGERFPALKVLHIHQIPLPTLLFLANTPQFPPLQELCVHSKTNVWLLISTLCKDSLRKLTIRHNCAESSFHREISSSLRLAKLTSLTYICTLSPEFDPESLVFPNLITPQLDYYHQESPFHTEFAHRDLSTATHIVWAGKGSVQWRQIPSVIKIEILHRDIDMLRSSFLELAENPDQCRELRDVVLGVDGYLMEELRPLAERILEILKDRSIRLELRPGLVSKDAGCFTYKERSDLIHNCYEEDENTDTTHDVDCCFCYICRSRRALRGALERAKLLRAAIPHPTSEDDDISELLGLLDGEITMGY</sequence>